<dbReference type="KEGG" id="tsc:TSC_c03280"/>
<dbReference type="CDD" id="cd04301">
    <property type="entry name" value="NAT_SF"/>
    <property type="match status" value="1"/>
</dbReference>
<reference evidence="5" key="1">
    <citation type="submission" date="2010-03" db="EMBL/GenBank/DDBJ databases">
        <title>The genome sequence of Thermus scotoductus SA-01.</title>
        <authorList>
            <person name="Gounder K."/>
            <person name="Liesegang H."/>
            <person name="Brzuszkiewicz E."/>
            <person name="Wollherr A."/>
            <person name="Daniel R."/>
            <person name="Gottschalk G."/>
            <person name="van Heerden E."/>
            <person name="Litthauer D."/>
        </authorList>
    </citation>
    <scope>NUCLEOTIDE SEQUENCE [LARGE SCALE GENOMIC DNA]</scope>
    <source>
        <strain evidence="5">ATCC 700910 / SA-01</strain>
    </source>
</reference>
<evidence type="ECO:0000259" key="3">
    <source>
        <dbReference type="PROSITE" id="PS51186"/>
    </source>
</evidence>
<dbReference type="eggNOG" id="COG1670">
    <property type="taxonomic scope" value="Bacteria"/>
</dbReference>
<evidence type="ECO:0000256" key="2">
    <source>
        <dbReference type="ARBA" id="ARBA00023315"/>
    </source>
</evidence>
<dbReference type="EMBL" id="CP001962">
    <property type="protein sequence ID" value="ADW20967.1"/>
    <property type="molecule type" value="Genomic_DNA"/>
</dbReference>
<dbReference type="HOGENOM" id="CLU_125872_0_0_0"/>
<evidence type="ECO:0000313" key="4">
    <source>
        <dbReference type="EMBL" id="ADW20967.1"/>
    </source>
</evidence>
<dbReference type="InterPro" id="IPR000182">
    <property type="entry name" value="GNAT_dom"/>
</dbReference>
<evidence type="ECO:0000313" key="5">
    <source>
        <dbReference type="Proteomes" id="UP000008087"/>
    </source>
</evidence>
<dbReference type="InterPro" id="IPR050832">
    <property type="entry name" value="Bact_Acetyltransf"/>
</dbReference>
<dbReference type="PROSITE" id="PS51186">
    <property type="entry name" value="GNAT"/>
    <property type="match status" value="1"/>
</dbReference>
<name>E8PKS3_THESS</name>
<dbReference type="AlphaFoldDB" id="E8PKS3"/>
<proteinExistence type="predicted"/>
<accession>E8PKS3</accession>
<sequence length="180" mass="20180">MGRTHGGFLLGNLSPLSQTPAGSMGGMRTLNLSLRPVLPEDASLLHQLFLRSPGYFALIGMEPPALEDVARDLATLEKDERRRAFLLYLEEEAVGYLDYKLRYPEPEDATLSLLLIREDRQGQGLGRRALEHLLNHLTGAERLYAVVYGNNARAKAFFQAQGFRHVKDGGPTLSWYVREL</sequence>
<keyword evidence="1 4" id="KW-0808">Transferase</keyword>
<dbReference type="InterPro" id="IPR016181">
    <property type="entry name" value="Acyl_CoA_acyltransferase"/>
</dbReference>
<feature type="domain" description="N-acetyltransferase" evidence="3">
    <location>
        <begin position="32"/>
        <end position="180"/>
    </location>
</feature>
<dbReference type="PANTHER" id="PTHR43877">
    <property type="entry name" value="AMINOALKYLPHOSPHONATE N-ACETYLTRANSFERASE-RELATED-RELATED"/>
    <property type="match status" value="1"/>
</dbReference>
<reference evidence="4 5" key="2">
    <citation type="journal article" date="2011" name="BMC Genomics">
        <title>Sequence of the hyperplastic genome of the naturally competent Thermus scotoductus SA-01.</title>
        <authorList>
            <person name="Gounder K."/>
            <person name="Brzuszkiewicz E."/>
            <person name="Liesegang H."/>
            <person name="Wollherr A."/>
            <person name="Daniel R."/>
            <person name="Gottschalk G."/>
            <person name="Reva O."/>
            <person name="Kumwenda B."/>
            <person name="Srivastava M."/>
            <person name="Bricio C."/>
            <person name="Berenguer J."/>
            <person name="van Heerden E."/>
            <person name="Litthauer D."/>
        </authorList>
    </citation>
    <scope>NUCLEOTIDE SEQUENCE [LARGE SCALE GENOMIC DNA]</scope>
    <source>
        <strain evidence="5">ATCC 700910 / SA-01</strain>
    </source>
</reference>
<organism evidence="4 5">
    <name type="scientific">Thermus scotoductus (strain ATCC 700910 / SA-01)</name>
    <dbReference type="NCBI Taxonomy" id="743525"/>
    <lineage>
        <taxon>Bacteria</taxon>
        <taxon>Thermotogati</taxon>
        <taxon>Deinococcota</taxon>
        <taxon>Deinococci</taxon>
        <taxon>Thermales</taxon>
        <taxon>Thermaceae</taxon>
        <taxon>Thermus</taxon>
    </lineage>
</organism>
<dbReference type="STRING" id="743525.TSC_c03280"/>
<dbReference type="Pfam" id="PF00583">
    <property type="entry name" value="Acetyltransf_1"/>
    <property type="match status" value="1"/>
</dbReference>
<dbReference type="Gene3D" id="3.40.630.30">
    <property type="match status" value="1"/>
</dbReference>
<dbReference type="Proteomes" id="UP000008087">
    <property type="component" value="Chromosome"/>
</dbReference>
<keyword evidence="2" id="KW-0012">Acyltransferase</keyword>
<dbReference type="GO" id="GO:0016747">
    <property type="term" value="F:acyltransferase activity, transferring groups other than amino-acyl groups"/>
    <property type="evidence" value="ECO:0007669"/>
    <property type="project" value="InterPro"/>
</dbReference>
<dbReference type="SUPFAM" id="SSF55729">
    <property type="entry name" value="Acyl-CoA N-acyltransferases (Nat)"/>
    <property type="match status" value="1"/>
</dbReference>
<gene>
    <name evidence="4" type="ordered locus">TSC_c03280</name>
</gene>
<evidence type="ECO:0000256" key="1">
    <source>
        <dbReference type="ARBA" id="ARBA00022679"/>
    </source>
</evidence>
<dbReference type="PANTHER" id="PTHR43877:SF1">
    <property type="entry name" value="ACETYLTRANSFERASE"/>
    <property type="match status" value="1"/>
</dbReference>
<protein>
    <submittedName>
        <fullName evidence="4">Putative acetyltransferase</fullName>
    </submittedName>
</protein>